<dbReference type="PANTHER" id="PTHR42734:SF17">
    <property type="entry name" value="METAL TRANSPORT SYSTEM ATP-BINDING PROTEIN TM_0124-RELATED"/>
    <property type="match status" value="1"/>
</dbReference>
<evidence type="ECO:0000256" key="4">
    <source>
        <dbReference type="ARBA" id="ARBA00022840"/>
    </source>
</evidence>
<feature type="domain" description="ABC transporter" evidence="5">
    <location>
        <begin position="1"/>
        <end position="222"/>
    </location>
</feature>
<dbReference type="Pfam" id="PF00005">
    <property type="entry name" value="ABC_tran"/>
    <property type="match status" value="1"/>
</dbReference>
<dbReference type="RefSeq" id="WP_012544382.1">
    <property type="nucleotide sequence ID" value="NC_011295.1"/>
</dbReference>
<dbReference type="InterPro" id="IPR003439">
    <property type="entry name" value="ABC_transporter-like_ATP-bd"/>
</dbReference>
<dbReference type="OrthoDB" id="9806726at2"/>
<evidence type="ECO:0000256" key="2">
    <source>
        <dbReference type="ARBA" id="ARBA00022448"/>
    </source>
</evidence>
<dbReference type="Gene3D" id="3.40.50.300">
    <property type="entry name" value="P-loop containing nucleotide triphosphate hydrolases"/>
    <property type="match status" value="1"/>
</dbReference>
<dbReference type="SMART" id="SM00382">
    <property type="entry name" value="AAA"/>
    <property type="match status" value="1"/>
</dbReference>
<dbReference type="AlphaFoldDB" id="B5Y7G6"/>
<keyword evidence="2" id="KW-0813">Transport</keyword>
<dbReference type="PROSITE" id="PS00211">
    <property type="entry name" value="ABC_TRANSPORTER_1"/>
    <property type="match status" value="1"/>
</dbReference>
<keyword evidence="7" id="KW-1185">Reference proteome</keyword>
<gene>
    <name evidence="6" type="primary">zurA</name>
    <name evidence="6" type="ordered locus">COPRO5265_0346</name>
</gene>
<dbReference type="GO" id="GO:0005524">
    <property type="term" value="F:ATP binding"/>
    <property type="evidence" value="ECO:0007669"/>
    <property type="project" value="UniProtKB-KW"/>
</dbReference>
<proteinExistence type="inferred from homology"/>
<dbReference type="SUPFAM" id="SSF52540">
    <property type="entry name" value="P-loop containing nucleoside triphosphate hydrolases"/>
    <property type="match status" value="1"/>
</dbReference>
<evidence type="ECO:0000313" key="7">
    <source>
        <dbReference type="Proteomes" id="UP000001732"/>
    </source>
</evidence>
<evidence type="ECO:0000259" key="5">
    <source>
        <dbReference type="PROSITE" id="PS50893"/>
    </source>
</evidence>
<comment type="similarity">
    <text evidence="1">Belongs to the ABC transporter superfamily.</text>
</comment>
<reference evidence="6 7" key="2">
    <citation type="journal article" date="2014" name="Genome Announc.">
        <title>Complete Genome Sequence of Coprothermobacter proteolyticus DSM 5265.</title>
        <authorList>
            <person name="Alexiev A."/>
            <person name="Coil D.A."/>
            <person name="Badger J.H."/>
            <person name="Enticknap J."/>
            <person name="Ward N."/>
            <person name="Robb F.T."/>
            <person name="Eisen J.A."/>
        </authorList>
    </citation>
    <scope>NUCLEOTIDE SEQUENCE [LARGE SCALE GENOMIC DNA]</scope>
    <source>
        <strain evidence="7">ATCC 35245 / DSM 5265 / OCM 4 / BT</strain>
    </source>
</reference>
<dbReference type="EMBL" id="CP001145">
    <property type="protein sequence ID" value="ACI17730.1"/>
    <property type="molecule type" value="Genomic_DNA"/>
</dbReference>
<dbReference type="eggNOG" id="COG1121">
    <property type="taxonomic scope" value="Bacteria"/>
</dbReference>
<dbReference type="InterPro" id="IPR050153">
    <property type="entry name" value="Metal_Ion_Import_ABC"/>
</dbReference>
<dbReference type="STRING" id="309798.COPRO5265_0346"/>
<dbReference type="KEGG" id="cpo:COPRO5265_0346"/>
<evidence type="ECO:0000256" key="3">
    <source>
        <dbReference type="ARBA" id="ARBA00022741"/>
    </source>
</evidence>
<dbReference type="InterPro" id="IPR003593">
    <property type="entry name" value="AAA+_ATPase"/>
</dbReference>
<dbReference type="InterPro" id="IPR027417">
    <property type="entry name" value="P-loop_NTPase"/>
</dbReference>
<evidence type="ECO:0000313" key="6">
    <source>
        <dbReference type="EMBL" id="ACI17730.1"/>
    </source>
</evidence>
<dbReference type="HOGENOM" id="CLU_000604_1_11_9"/>
<name>B5Y7G6_COPPD</name>
<dbReference type="PROSITE" id="PS50893">
    <property type="entry name" value="ABC_TRANSPORTER_2"/>
    <property type="match status" value="1"/>
</dbReference>
<evidence type="ECO:0000256" key="1">
    <source>
        <dbReference type="ARBA" id="ARBA00005417"/>
    </source>
</evidence>
<sequence>MFDDSIILSVENLSVGYEKPLVSNLRFFVREGDCLGIVGPNGAGKSTLVRTLLGLIPPLSGSVSFLGEKMEEVKPEKRIRLGYVPQRTTVDLSFPVNLRDVIYVSLVNKLRLNMLSSSTLDDVIRSVLNRFGFDDPNTPLRKLSGGQLQRLLIARAFVNEPILTIMDEPTSNLDPAFTERFYEILAQEKEKGNAFILVSHDVEGISRIVNKCLTISFEGWELKDHA</sequence>
<dbReference type="PANTHER" id="PTHR42734">
    <property type="entry name" value="METAL TRANSPORT SYSTEM ATP-BINDING PROTEIN TM_0124-RELATED"/>
    <property type="match status" value="1"/>
</dbReference>
<dbReference type="GO" id="GO:0016887">
    <property type="term" value="F:ATP hydrolysis activity"/>
    <property type="evidence" value="ECO:0007669"/>
    <property type="project" value="InterPro"/>
</dbReference>
<accession>B5Y7G6</accession>
<dbReference type="InterPro" id="IPR017871">
    <property type="entry name" value="ABC_transporter-like_CS"/>
</dbReference>
<protein>
    <submittedName>
        <fullName evidence="6">Zinc ABC transporter, ATP-binding protein</fullName>
    </submittedName>
</protein>
<reference evidence="7" key="1">
    <citation type="submission" date="2008-08" db="EMBL/GenBank/DDBJ databases">
        <title>The complete genome sequence of Coprothermobacter proteolyticus strain ATCC 5245 / DSM 5265 / BT.</title>
        <authorList>
            <person name="Dodson R.J."/>
            <person name="Durkin A.S."/>
            <person name="Wu M."/>
            <person name="Eisen J."/>
            <person name="Sutton G."/>
        </authorList>
    </citation>
    <scope>NUCLEOTIDE SEQUENCE [LARGE SCALE GENOMIC DNA]</scope>
    <source>
        <strain evidence="7">ATCC 35245 / DSM 5265 / OCM 4 / BT</strain>
    </source>
</reference>
<organism evidence="6 7">
    <name type="scientific">Coprothermobacter proteolyticus (strain ATCC 35245 / DSM 5265 / OCM 4 / BT)</name>
    <dbReference type="NCBI Taxonomy" id="309798"/>
    <lineage>
        <taxon>Bacteria</taxon>
        <taxon>Pseudomonadati</taxon>
        <taxon>Coprothermobacterota</taxon>
        <taxon>Coprothermobacteria</taxon>
        <taxon>Coprothermobacterales</taxon>
        <taxon>Coprothermobacteraceae</taxon>
        <taxon>Coprothermobacter</taxon>
    </lineage>
</organism>
<keyword evidence="3" id="KW-0547">Nucleotide-binding</keyword>
<keyword evidence="4 6" id="KW-0067">ATP-binding</keyword>
<dbReference type="Proteomes" id="UP000001732">
    <property type="component" value="Chromosome"/>
</dbReference>